<gene>
    <name evidence="2" type="ORF">RIMI_LOCUS20117728</name>
</gene>
<evidence type="ECO:0000259" key="1">
    <source>
        <dbReference type="PROSITE" id="PS51236"/>
    </source>
</evidence>
<dbReference type="InterPro" id="IPR008859">
    <property type="entry name" value="Thrombospondin_C"/>
</dbReference>
<accession>A0ABN9MIT9</accession>
<protein>
    <recommendedName>
        <fullName evidence="1">TSP C-terminal domain-containing protein</fullName>
    </recommendedName>
</protein>
<comment type="caution">
    <text evidence="2">The sequence shown here is derived from an EMBL/GenBank/DDBJ whole genome shotgun (WGS) entry which is preliminary data.</text>
</comment>
<sequence>MMLDSYWRMEVENPGQMASRVKLYEGVDLVADSGVVIDTTMRGGRLGAFCFSQENIIWSNLQYRCNALADYCNIFSN</sequence>
<dbReference type="InterPro" id="IPR013320">
    <property type="entry name" value="ConA-like_dom_sf"/>
</dbReference>
<dbReference type="Gene3D" id="2.60.120.200">
    <property type="match status" value="1"/>
</dbReference>
<dbReference type="PROSITE" id="PS51236">
    <property type="entry name" value="TSP_CTER"/>
    <property type="match status" value="1"/>
</dbReference>
<dbReference type="SUPFAM" id="SSF49899">
    <property type="entry name" value="Concanavalin A-like lectins/glucanases"/>
    <property type="match status" value="1"/>
</dbReference>
<evidence type="ECO:0000313" key="3">
    <source>
        <dbReference type="Proteomes" id="UP001176940"/>
    </source>
</evidence>
<dbReference type="PANTHER" id="PTHR10199">
    <property type="entry name" value="THROMBOSPONDIN"/>
    <property type="match status" value="1"/>
</dbReference>
<proteinExistence type="predicted"/>
<dbReference type="Proteomes" id="UP001176940">
    <property type="component" value="Unassembled WGS sequence"/>
</dbReference>
<name>A0ABN9MIT9_9NEOB</name>
<feature type="domain" description="TSP C-terminal" evidence="1">
    <location>
        <begin position="1"/>
        <end position="70"/>
    </location>
</feature>
<reference evidence="2" key="1">
    <citation type="submission" date="2023-07" db="EMBL/GenBank/DDBJ databases">
        <authorList>
            <person name="Stuckert A."/>
        </authorList>
    </citation>
    <scope>NUCLEOTIDE SEQUENCE</scope>
</reference>
<organism evidence="2 3">
    <name type="scientific">Ranitomeya imitator</name>
    <name type="common">mimic poison frog</name>
    <dbReference type="NCBI Taxonomy" id="111125"/>
    <lineage>
        <taxon>Eukaryota</taxon>
        <taxon>Metazoa</taxon>
        <taxon>Chordata</taxon>
        <taxon>Craniata</taxon>
        <taxon>Vertebrata</taxon>
        <taxon>Euteleostomi</taxon>
        <taxon>Amphibia</taxon>
        <taxon>Batrachia</taxon>
        <taxon>Anura</taxon>
        <taxon>Neobatrachia</taxon>
        <taxon>Hyloidea</taxon>
        <taxon>Dendrobatidae</taxon>
        <taxon>Dendrobatinae</taxon>
        <taxon>Ranitomeya</taxon>
    </lineage>
</organism>
<dbReference type="Pfam" id="PF05735">
    <property type="entry name" value="TSP_C"/>
    <property type="match status" value="1"/>
</dbReference>
<dbReference type="PANTHER" id="PTHR10199:SF89">
    <property type="entry name" value="THROMBOSPONDIN-3"/>
    <property type="match status" value="1"/>
</dbReference>
<keyword evidence="3" id="KW-1185">Reference proteome</keyword>
<evidence type="ECO:0000313" key="2">
    <source>
        <dbReference type="EMBL" id="CAJ0965283.1"/>
    </source>
</evidence>
<dbReference type="EMBL" id="CAUEEQ010066290">
    <property type="protein sequence ID" value="CAJ0965283.1"/>
    <property type="molecule type" value="Genomic_DNA"/>
</dbReference>